<dbReference type="AlphaFoldDB" id="A0A543AUI0"/>
<proteinExistence type="predicted"/>
<accession>A0A543AUI0</accession>
<evidence type="ECO:0000313" key="1">
    <source>
        <dbReference type="EMBL" id="TQL76230.1"/>
    </source>
</evidence>
<dbReference type="InParanoid" id="A0A543AUI0"/>
<evidence type="ECO:0000313" key="2">
    <source>
        <dbReference type="Proteomes" id="UP000317043"/>
    </source>
</evidence>
<dbReference type="EMBL" id="VFOW01000001">
    <property type="protein sequence ID" value="TQL76230.1"/>
    <property type="molecule type" value="Genomic_DNA"/>
</dbReference>
<organism evidence="1 2">
    <name type="scientific">Stackebrandtia endophytica</name>
    <dbReference type="NCBI Taxonomy" id="1496996"/>
    <lineage>
        <taxon>Bacteria</taxon>
        <taxon>Bacillati</taxon>
        <taxon>Actinomycetota</taxon>
        <taxon>Actinomycetes</taxon>
        <taxon>Glycomycetales</taxon>
        <taxon>Glycomycetaceae</taxon>
        <taxon>Stackebrandtia</taxon>
    </lineage>
</organism>
<sequence>MNWTEIADGWNRAHIVTSTAPSFAPEYVFSVIRDACVPFARGMRHFALPALTFEADGHPMTAPGGLLPSNDDGSMSEYRTRMSGHARTWRLCLTEPLFTDYRLWSQVRDLLMPLWRTEVGLPVLAVASELIAAQGPVRVCDAETTHIGLIVTLSGSMTLHNGDTTRRVEAGDVVHLADSGPATLHTDDSCLVLRLRVPTGRRLPATEALKVLTDVIAADAMEAAEPVPQPLFPPPVRGRELLLETSEAKERPPHRDDFVARARQLAHLWWAGRASAAGLDPAPEPGEPHPLASEDLVRLDAPILVASGLEPDTDLWSVNGMVFTVRGPTPDRILQLLRTNEIVSVDWLCRDEDGHDNGAEPLVNRLHALRAVKLVEEARA</sequence>
<reference evidence="1 2" key="1">
    <citation type="submission" date="2019-06" db="EMBL/GenBank/DDBJ databases">
        <title>Sequencing the genomes of 1000 actinobacteria strains.</title>
        <authorList>
            <person name="Klenk H.-P."/>
        </authorList>
    </citation>
    <scope>NUCLEOTIDE SEQUENCE [LARGE SCALE GENOMIC DNA]</scope>
    <source>
        <strain evidence="1 2">DSM 45928</strain>
    </source>
</reference>
<name>A0A543AUI0_9ACTN</name>
<comment type="caution">
    <text evidence="1">The sequence shown here is derived from an EMBL/GenBank/DDBJ whole genome shotgun (WGS) entry which is preliminary data.</text>
</comment>
<dbReference type="Proteomes" id="UP000317043">
    <property type="component" value="Unassembled WGS sequence"/>
</dbReference>
<protein>
    <submittedName>
        <fullName evidence="1">Uncharacterized protein</fullName>
    </submittedName>
</protein>
<gene>
    <name evidence="1" type="ORF">FB566_1752</name>
</gene>
<keyword evidence="2" id="KW-1185">Reference proteome</keyword>
<dbReference type="RefSeq" id="WP_142037315.1">
    <property type="nucleotide sequence ID" value="NZ_JBHTGS010000001.1"/>
</dbReference>
<dbReference type="OrthoDB" id="3864070at2"/>